<evidence type="ECO:0000313" key="6">
    <source>
        <dbReference type="Proteomes" id="UP000243468"/>
    </source>
</evidence>
<dbReference type="GO" id="GO:0004805">
    <property type="term" value="F:trehalose-phosphatase activity"/>
    <property type="evidence" value="ECO:0007669"/>
    <property type="project" value="UniProtKB-EC"/>
</dbReference>
<organism evidence="5 6">
    <name type="scientific">Acinetobacter kookii</name>
    <dbReference type="NCBI Taxonomy" id="1226327"/>
    <lineage>
        <taxon>Bacteria</taxon>
        <taxon>Pseudomonadati</taxon>
        <taxon>Pseudomonadota</taxon>
        <taxon>Gammaproteobacteria</taxon>
        <taxon>Moraxellales</taxon>
        <taxon>Moraxellaceae</taxon>
        <taxon>Acinetobacter</taxon>
    </lineage>
</organism>
<evidence type="ECO:0000256" key="2">
    <source>
        <dbReference type="ARBA" id="ARBA00008770"/>
    </source>
</evidence>
<dbReference type="EC" id="3.1.3.12" evidence="4"/>
<dbReference type="Gene3D" id="3.30.70.1020">
    <property type="entry name" value="Trehalose-6-phosphate phosphatase related protein, domain 2"/>
    <property type="match status" value="1"/>
</dbReference>
<dbReference type="SUPFAM" id="SSF56784">
    <property type="entry name" value="HAD-like"/>
    <property type="match status" value="1"/>
</dbReference>
<dbReference type="Proteomes" id="UP000243468">
    <property type="component" value="Unassembled WGS sequence"/>
</dbReference>
<dbReference type="InterPro" id="IPR044651">
    <property type="entry name" value="OTSB-like"/>
</dbReference>
<dbReference type="Gene3D" id="3.40.50.1000">
    <property type="entry name" value="HAD superfamily/HAD-like"/>
    <property type="match status" value="1"/>
</dbReference>
<dbReference type="InterPro" id="IPR023214">
    <property type="entry name" value="HAD_sf"/>
</dbReference>
<comment type="cofactor">
    <cofactor evidence="4">
        <name>Mg(2+)</name>
        <dbReference type="ChEBI" id="CHEBI:18420"/>
    </cofactor>
</comment>
<dbReference type="UniPathway" id="UPA00299"/>
<name>A0A1G6K1I2_9GAMM</name>
<dbReference type="InterPro" id="IPR003337">
    <property type="entry name" value="Trehalose_PPase"/>
</dbReference>
<dbReference type="GO" id="GO:0005992">
    <property type="term" value="P:trehalose biosynthetic process"/>
    <property type="evidence" value="ECO:0007669"/>
    <property type="project" value="UniProtKB-UniPathway"/>
</dbReference>
<dbReference type="InterPro" id="IPR036412">
    <property type="entry name" value="HAD-like_sf"/>
</dbReference>
<keyword evidence="3 4" id="KW-0378">Hydrolase</keyword>
<reference evidence="6" key="1">
    <citation type="submission" date="2016-09" db="EMBL/GenBank/DDBJ databases">
        <authorList>
            <person name="Varghese N."/>
            <person name="Submissions S."/>
        </authorList>
    </citation>
    <scope>NUCLEOTIDE SEQUENCE [LARGE SCALE GENOMIC DNA]</scope>
    <source>
        <strain evidence="6">ANC 4667</strain>
    </source>
</reference>
<dbReference type="NCBIfam" id="TIGR00685">
    <property type="entry name" value="T6PP"/>
    <property type="match status" value="1"/>
</dbReference>
<gene>
    <name evidence="5" type="ORF">SAMN05421732_104120</name>
</gene>
<keyword evidence="4" id="KW-0460">Magnesium</keyword>
<comment type="function">
    <text evidence="4">Removes the phosphate from trehalose 6-phosphate to produce free trehalose.</text>
</comment>
<dbReference type="Pfam" id="PF02358">
    <property type="entry name" value="Trehalose_PPase"/>
    <property type="match status" value="1"/>
</dbReference>
<evidence type="ECO:0000256" key="1">
    <source>
        <dbReference type="ARBA" id="ARBA00005199"/>
    </source>
</evidence>
<dbReference type="EMBL" id="FMYO01000004">
    <property type="protein sequence ID" value="SDC24146.1"/>
    <property type="molecule type" value="Genomic_DNA"/>
</dbReference>
<dbReference type="NCBIfam" id="TIGR01484">
    <property type="entry name" value="HAD-SF-IIB"/>
    <property type="match status" value="1"/>
</dbReference>
<accession>A0A1G6K1I2</accession>
<dbReference type="PANTHER" id="PTHR43768:SF3">
    <property type="entry name" value="TREHALOSE 6-PHOSPHATE PHOSPHATASE"/>
    <property type="match status" value="1"/>
</dbReference>
<dbReference type="GO" id="GO:0000287">
    <property type="term" value="F:magnesium ion binding"/>
    <property type="evidence" value="ECO:0007669"/>
    <property type="project" value="UniProtKB-ARBA"/>
</dbReference>
<dbReference type="OrthoDB" id="9814913at2"/>
<keyword evidence="6" id="KW-1185">Reference proteome</keyword>
<proteinExistence type="inferred from homology"/>
<keyword evidence="4" id="KW-0479">Metal-binding</keyword>
<sequence>MCSSSNYYPPDQYYSHNLLQFIIPYLSRDKKYCLFLDIDGTLSEFHPDPAQSFIPFTTLNTIQQLSDSNVSVIFLTGRSVQAASELLFPLQLPIAGTHGLEIKIDDHTQFSIATDDIHFSSLQHDVQKRCRPYPQLLIENKTYSVAIHYRQYPELADIARQIAEEVLNTHPGLKINEGKCVFELLPQQADKGQAIQTLLEYLNFEDVLPVFIGDDTTDESGFKVINHLQGISIKVGPEPTQAHYRLKNVEDVADFLDLFSQFLKTHCLRLSQVSDGEKACLD</sequence>
<comment type="catalytic activity">
    <reaction evidence="4">
        <text>alpha,alpha-trehalose 6-phosphate + H2O = alpha,alpha-trehalose + phosphate</text>
        <dbReference type="Rhea" id="RHEA:23420"/>
        <dbReference type="ChEBI" id="CHEBI:15377"/>
        <dbReference type="ChEBI" id="CHEBI:16551"/>
        <dbReference type="ChEBI" id="CHEBI:43474"/>
        <dbReference type="ChEBI" id="CHEBI:58429"/>
        <dbReference type="EC" id="3.1.3.12"/>
    </reaction>
</comment>
<evidence type="ECO:0000313" key="5">
    <source>
        <dbReference type="EMBL" id="SDC24146.1"/>
    </source>
</evidence>
<dbReference type="AlphaFoldDB" id="A0A1G6K1I2"/>
<comment type="pathway">
    <text evidence="1 4">Glycan biosynthesis; trehalose biosynthesis.</text>
</comment>
<evidence type="ECO:0000256" key="4">
    <source>
        <dbReference type="RuleBase" id="RU361117"/>
    </source>
</evidence>
<dbReference type="InterPro" id="IPR006379">
    <property type="entry name" value="HAD-SF_hydro_IIB"/>
</dbReference>
<comment type="similarity">
    <text evidence="2 4">Belongs to the trehalose phosphatase family.</text>
</comment>
<dbReference type="PANTHER" id="PTHR43768">
    <property type="entry name" value="TREHALOSE 6-PHOSPHATE PHOSPHATASE"/>
    <property type="match status" value="1"/>
</dbReference>
<evidence type="ECO:0000256" key="3">
    <source>
        <dbReference type="ARBA" id="ARBA00022801"/>
    </source>
</evidence>
<dbReference type="STRING" id="1226327.SAMN05421732_104120"/>
<protein>
    <recommendedName>
        <fullName evidence="4">Trehalose 6-phosphate phosphatase</fullName>
        <ecNumber evidence="4">3.1.3.12</ecNumber>
    </recommendedName>
</protein>